<evidence type="ECO:0000313" key="3">
    <source>
        <dbReference type="Proteomes" id="UP001157353"/>
    </source>
</evidence>
<reference evidence="3" key="1">
    <citation type="journal article" date="2019" name="Int. J. Syst. Evol. Microbiol.">
        <title>The Global Catalogue of Microorganisms (GCM) 10K type strain sequencing project: providing services to taxonomists for standard genome sequencing and annotation.</title>
        <authorList>
            <consortium name="The Broad Institute Genomics Platform"/>
            <consortium name="The Broad Institute Genome Sequencing Center for Infectious Disease"/>
            <person name="Wu L."/>
            <person name="Ma J."/>
        </authorList>
    </citation>
    <scope>NUCLEOTIDE SEQUENCE [LARGE SCALE GENOMIC DNA]</scope>
    <source>
        <strain evidence="3">NBRC 103166</strain>
    </source>
</reference>
<dbReference type="EMBL" id="BSPQ01000001">
    <property type="protein sequence ID" value="GLS88994.1"/>
    <property type="molecule type" value="Genomic_DNA"/>
</dbReference>
<dbReference type="InterPro" id="IPR017508">
    <property type="entry name" value="HipA_N1"/>
</dbReference>
<gene>
    <name evidence="2" type="ORF">GCM10007916_00610</name>
</gene>
<comment type="caution">
    <text evidence="2">The sequence shown here is derived from an EMBL/GenBank/DDBJ whole genome shotgun (WGS) entry which is preliminary data.</text>
</comment>
<keyword evidence="3" id="KW-1185">Reference proteome</keyword>
<dbReference type="Proteomes" id="UP001157353">
    <property type="component" value="Unassembled WGS sequence"/>
</dbReference>
<evidence type="ECO:0000313" key="2">
    <source>
        <dbReference type="EMBL" id="GLS88994.1"/>
    </source>
</evidence>
<dbReference type="RefSeq" id="WP_284202119.1">
    <property type="nucleotide sequence ID" value="NZ_BSPQ01000001.1"/>
</dbReference>
<name>A0ABQ6DV90_9GAMM</name>
<feature type="domain" description="HipA N-terminal subdomain 1" evidence="1">
    <location>
        <begin position="6"/>
        <end position="98"/>
    </location>
</feature>
<dbReference type="NCBIfam" id="TIGR03071">
    <property type="entry name" value="couple_hipA"/>
    <property type="match status" value="1"/>
</dbReference>
<dbReference type="Pfam" id="PF13657">
    <property type="entry name" value="Couple_hipA"/>
    <property type="match status" value="1"/>
</dbReference>
<organism evidence="2 3">
    <name type="scientific">Psychromonas marina</name>
    <dbReference type="NCBI Taxonomy" id="88364"/>
    <lineage>
        <taxon>Bacteria</taxon>
        <taxon>Pseudomonadati</taxon>
        <taxon>Pseudomonadota</taxon>
        <taxon>Gammaproteobacteria</taxon>
        <taxon>Alteromonadales</taxon>
        <taxon>Psychromonadaceae</taxon>
        <taxon>Psychromonas</taxon>
    </lineage>
</organism>
<protein>
    <recommendedName>
        <fullName evidence="1">HipA N-terminal subdomain 1 domain-containing protein</fullName>
    </recommendedName>
</protein>
<evidence type="ECO:0000259" key="1">
    <source>
        <dbReference type="Pfam" id="PF13657"/>
    </source>
</evidence>
<accession>A0ABQ6DV90</accession>
<proteinExistence type="predicted"/>
<sequence>MGRKVNVFMFGVFAGMLEEKADKYVFTYDENYKGKPISLSIPTSTLLHVSKELHPYFKSLTPEGWLKKRYSEIQKIDERDTFGFLIANGTDLLGAITVESVTE</sequence>